<feature type="chain" id="PRO_5002869189" evidence="1">
    <location>
        <begin position="40"/>
        <end position="511"/>
    </location>
</feature>
<dbReference type="RefSeq" id="XP_002289742.1">
    <property type="nucleotide sequence ID" value="XM_002289706.1"/>
</dbReference>
<dbReference type="eggNOG" id="ENOG502S6DN">
    <property type="taxonomic scope" value="Eukaryota"/>
</dbReference>
<organism evidence="2 3">
    <name type="scientific">Thalassiosira pseudonana</name>
    <name type="common">Marine diatom</name>
    <name type="synonym">Cyclotella nana</name>
    <dbReference type="NCBI Taxonomy" id="35128"/>
    <lineage>
        <taxon>Eukaryota</taxon>
        <taxon>Sar</taxon>
        <taxon>Stramenopiles</taxon>
        <taxon>Ochrophyta</taxon>
        <taxon>Bacillariophyta</taxon>
        <taxon>Coscinodiscophyceae</taxon>
        <taxon>Thalassiosirophycidae</taxon>
        <taxon>Thalassiosirales</taxon>
        <taxon>Thalassiosiraceae</taxon>
        <taxon>Thalassiosira</taxon>
    </lineage>
</organism>
<dbReference type="KEGG" id="tps:THAPSDRAFT_4370"/>
<evidence type="ECO:0000256" key="1">
    <source>
        <dbReference type="SAM" id="SignalP"/>
    </source>
</evidence>
<reference evidence="2 3" key="1">
    <citation type="journal article" date="2004" name="Science">
        <title>The genome of the diatom Thalassiosira pseudonana: ecology, evolution, and metabolism.</title>
        <authorList>
            <person name="Armbrust E.V."/>
            <person name="Berges J.A."/>
            <person name="Bowler C."/>
            <person name="Green B.R."/>
            <person name="Martinez D."/>
            <person name="Putnam N.H."/>
            <person name="Zhou S."/>
            <person name="Allen A.E."/>
            <person name="Apt K.E."/>
            <person name="Bechner M."/>
            <person name="Brzezinski M.A."/>
            <person name="Chaal B.K."/>
            <person name="Chiovitti A."/>
            <person name="Davis A.K."/>
            <person name="Demarest M.S."/>
            <person name="Detter J.C."/>
            <person name="Glavina T."/>
            <person name="Goodstein D."/>
            <person name="Hadi M.Z."/>
            <person name="Hellsten U."/>
            <person name="Hildebrand M."/>
            <person name="Jenkins B.D."/>
            <person name="Jurka J."/>
            <person name="Kapitonov V.V."/>
            <person name="Kroger N."/>
            <person name="Lau W.W."/>
            <person name="Lane T.W."/>
            <person name="Larimer F.W."/>
            <person name="Lippmeier J.C."/>
            <person name="Lucas S."/>
            <person name="Medina M."/>
            <person name="Montsant A."/>
            <person name="Obornik M."/>
            <person name="Parker M.S."/>
            <person name="Palenik B."/>
            <person name="Pazour G.J."/>
            <person name="Richardson P.M."/>
            <person name="Rynearson T.A."/>
            <person name="Saito M.A."/>
            <person name="Schwartz D.C."/>
            <person name="Thamatrakoln K."/>
            <person name="Valentin K."/>
            <person name="Vardi A."/>
            <person name="Wilkerson F.P."/>
            <person name="Rokhsar D.S."/>
        </authorList>
    </citation>
    <scope>NUCLEOTIDE SEQUENCE [LARGE SCALE GENOMIC DNA]</scope>
    <source>
        <strain evidence="2 3">CCMP1335</strain>
    </source>
</reference>
<protein>
    <submittedName>
        <fullName evidence="2">Uncharacterized protein</fullName>
    </submittedName>
</protein>
<keyword evidence="3" id="KW-1185">Reference proteome</keyword>
<dbReference type="HOGENOM" id="CLU_548016_0_0_1"/>
<dbReference type="AlphaFoldDB" id="B8BZ34"/>
<evidence type="ECO:0000313" key="2">
    <source>
        <dbReference type="EMBL" id="EED93279.1"/>
    </source>
</evidence>
<dbReference type="InParanoid" id="B8BZ34"/>
<name>B8BZ34_THAPS</name>
<dbReference type="EMBL" id="CM000641">
    <property type="protein sequence ID" value="EED93279.1"/>
    <property type="molecule type" value="Genomic_DNA"/>
</dbReference>
<dbReference type="OMA" id="LIWLMAP"/>
<dbReference type="Proteomes" id="UP000001449">
    <property type="component" value="Chromosome 4"/>
</dbReference>
<accession>B8BZ34</accession>
<dbReference type="PaxDb" id="35128-Thaps4370"/>
<evidence type="ECO:0000313" key="3">
    <source>
        <dbReference type="Proteomes" id="UP000001449"/>
    </source>
</evidence>
<keyword evidence="1" id="KW-0732">Signal</keyword>
<dbReference type="GeneID" id="7447911"/>
<feature type="signal peptide" evidence="1">
    <location>
        <begin position="1"/>
        <end position="39"/>
    </location>
</feature>
<reference evidence="2 3" key="2">
    <citation type="journal article" date="2008" name="Nature">
        <title>The Phaeodactylum genome reveals the evolutionary history of diatom genomes.</title>
        <authorList>
            <person name="Bowler C."/>
            <person name="Allen A.E."/>
            <person name="Badger J.H."/>
            <person name="Grimwood J."/>
            <person name="Jabbari K."/>
            <person name="Kuo A."/>
            <person name="Maheswari U."/>
            <person name="Martens C."/>
            <person name="Maumus F."/>
            <person name="Otillar R.P."/>
            <person name="Rayko E."/>
            <person name="Salamov A."/>
            <person name="Vandepoele K."/>
            <person name="Beszteri B."/>
            <person name="Gruber A."/>
            <person name="Heijde M."/>
            <person name="Katinka M."/>
            <person name="Mock T."/>
            <person name="Valentin K."/>
            <person name="Verret F."/>
            <person name="Berges J.A."/>
            <person name="Brownlee C."/>
            <person name="Cadoret J.P."/>
            <person name="Chiovitti A."/>
            <person name="Choi C.J."/>
            <person name="Coesel S."/>
            <person name="De Martino A."/>
            <person name="Detter J.C."/>
            <person name="Durkin C."/>
            <person name="Falciatore A."/>
            <person name="Fournet J."/>
            <person name="Haruta M."/>
            <person name="Huysman M.J."/>
            <person name="Jenkins B.D."/>
            <person name="Jiroutova K."/>
            <person name="Jorgensen R.E."/>
            <person name="Joubert Y."/>
            <person name="Kaplan A."/>
            <person name="Kroger N."/>
            <person name="Kroth P.G."/>
            <person name="La Roche J."/>
            <person name="Lindquist E."/>
            <person name="Lommer M."/>
            <person name="Martin-Jezequel V."/>
            <person name="Lopez P.J."/>
            <person name="Lucas S."/>
            <person name="Mangogna M."/>
            <person name="McGinnis K."/>
            <person name="Medlin L.K."/>
            <person name="Montsant A."/>
            <person name="Oudot-Le Secq M.P."/>
            <person name="Napoli C."/>
            <person name="Obornik M."/>
            <person name="Parker M.S."/>
            <person name="Petit J.L."/>
            <person name="Porcel B.M."/>
            <person name="Poulsen N."/>
            <person name="Robison M."/>
            <person name="Rychlewski L."/>
            <person name="Rynearson T.A."/>
            <person name="Schmutz J."/>
            <person name="Shapiro H."/>
            <person name="Siaut M."/>
            <person name="Stanley M."/>
            <person name="Sussman M.R."/>
            <person name="Taylor A.R."/>
            <person name="Vardi A."/>
            <person name="von Dassow P."/>
            <person name="Vyverman W."/>
            <person name="Willis A."/>
            <person name="Wyrwicz L.S."/>
            <person name="Rokhsar D.S."/>
            <person name="Weissenbach J."/>
            <person name="Armbrust E.V."/>
            <person name="Green B.R."/>
            <person name="Van de Peer Y."/>
            <person name="Grigoriev I.V."/>
        </authorList>
    </citation>
    <scope>NUCLEOTIDE SEQUENCE [LARGE SCALE GENOMIC DNA]</scope>
    <source>
        <strain evidence="2 3">CCMP1335</strain>
    </source>
</reference>
<sequence>MSQPVHQETAMITQNHPRKPLAVALCLTSLILAPTSTLAFTPSSPITSHIFPSVQLQHHTNRSRRRPAPTTKRTALYDKSVMESTGEMILASDNNRLLDMAFSSLNDEDKYETVLTGLCAKVIDGGAGGASEGLVDPIRLMEEMNSSGIGARPRGVISLVDATALTSDARVMANVLSLSIKNGAIANYGSLQGTISPVPQTTNAFPFGGGNKNQMERLQSLPAVPDDDRATEVSQAVIFATVVGSCLGVNVFGGLFGLEDLTPLANLVLGITTTTLVVDNFFDVIVMGGSAVAKMNEDKIPEGAKGVSAPKKEDMPLGLGTGSITGSVVKGLNRLLSVNTERDCQCEAAAVFAAYSLGLPCFAFQPNALEGAALVVDSMRKEPNNSDGFQIQGNLDNLVSDVGLLKVLIWLMAPVAMEISKHPQLISSDPREALGFLKRLDEKAANLGYAEGALRDALPGDEVQTDDYLRWALGEADLLLRNNRRTVDLLSEALAGGAATVGDCVAVLEDW</sequence>
<gene>
    <name evidence="2" type="ORF">THAPSDRAFT_4370</name>
</gene>
<proteinExistence type="predicted"/>